<name>A0A1I5N5T7_9BACT</name>
<dbReference type="EMBL" id="FOXH01000001">
    <property type="protein sequence ID" value="SFP16952.1"/>
    <property type="molecule type" value="Genomic_DNA"/>
</dbReference>
<dbReference type="InterPro" id="IPR045361">
    <property type="entry name" value="CIS_tube_prot_N"/>
</dbReference>
<evidence type="ECO:0000313" key="3">
    <source>
        <dbReference type="Proteomes" id="UP000199306"/>
    </source>
</evidence>
<gene>
    <name evidence="2" type="ORF">SAMN04515674_101609</name>
</gene>
<dbReference type="AlphaFoldDB" id="A0A1I5N5T7"/>
<evidence type="ECO:0000259" key="1">
    <source>
        <dbReference type="Pfam" id="PF19266"/>
    </source>
</evidence>
<feature type="domain" description="Contractile injection system tube protein N-terminal" evidence="1">
    <location>
        <begin position="8"/>
        <end position="161"/>
    </location>
</feature>
<reference evidence="2 3" key="1">
    <citation type="submission" date="2016-10" db="EMBL/GenBank/DDBJ databases">
        <authorList>
            <person name="de Groot N.N."/>
        </authorList>
    </citation>
    <scope>NUCLEOTIDE SEQUENCE [LARGE SCALE GENOMIC DNA]</scope>
    <source>
        <strain evidence="3">E92,LMG 26720,CCM 7988</strain>
    </source>
</reference>
<dbReference type="Pfam" id="PF19266">
    <property type="entry name" value="CIS_tube"/>
    <property type="match status" value="1"/>
</dbReference>
<dbReference type="RefSeq" id="WP_092011850.1">
    <property type="nucleotide sequence ID" value="NZ_FOXH01000001.1"/>
</dbReference>
<dbReference type="OrthoDB" id="9815939at2"/>
<dbReference type="STRING" id="1079859.SAMN04515674_101609"/>
<organism evidence="2 3">
    <name type="scientific">Pseudarcicella hirudinis</name>
    <dbReference type="NCBI Taxonomy" id="1079859"/>
    <lineage>
        <taxon>Bacteria</taxon>
        <taxon>Pseudomonadati</taxon>
        <taxon>Bacteroidota</taxon>
        <taxon>Cytophagia</taxon>
        <taxon>Cytophagales</taxon>
        <taxon>Flectobacillaceae</taxon>
        <taxon>Pseudarcicella</taxon>
    </lineage>
</organism>
<keyword evidence="3" id="KW-1185">Reference proteome</keyword>
<protein>
    <recommendedName>
        <fullName evidence="1">Contractile injection system tube protein N-terminal domain-containing protein</fullName>
    </recommendedName>
</protein>
<accession>A0A1I5N5T7</accession>
<sequence length="228" mass="26517">MNDSDSGKLEKMKVIGYKNAEMKEKVGELKAMMNPENYQLGYKIEYDDKQGSGTSSKQLKFKEIKPNELAFEFLFDSTGIIDDKARSDVWQEIWDFKKMLVDYEGSSHQPRFFELIWGKMIFKGRLMSLDITFKLFKPDGTPIRAIAKTSFLGSVEENLRVAKEDAQSPDLTHERQVISGDHLSWMSYKIYEDPRYYLQVARANGLTNFRKLQAGSKIYFPPFDRESR</sequence>
<proteinExistence type="predicted"/>
<dbReference type="Proteomes" id="UP000199306">
    <property type="component" value="Unassembled WGS sequence"/>
</dbReference>
<evidence type="ECO:0000313" key="2">
    <source>
        <dbReference type="EMBL" id="SFP16952.1"/>
    </source>
</evidence>